<evidence type="ECO:0000313" key="1">
    <source>
        <dbReference type="EMBL" id="MFD2909217.1"/>
    </source>
</evidence>
<sequence length="95" mass="11453">MEYKLRLNKQIVSEDIRSIHSLLKTNGYQDVLTDNEFSIWIPYENKEWGDRFLLEFKNSKDEGYLYVDSDRTSRNEIINIIESFFEDKIISFDEC</sequence>
<dbReference type="EMBL" id="JBHUOL010000018">
    <property type="protein sequence ID" value="MFD2909217.1"/>
    <property type="molecule type" value="Genomic_DNA"/>
</dbReference>
<name>A0ABW5Z932_9FLAO</name>
<protein>
    <submittedName>
        <fullName evidence="1">Uncharacterized protein</fullName>
    </submittedName>
</protein>
<dbReference type="RefSeq" id="WP_379807515.1">
    <property type="nucleotide sequence ID" value="NZ_JBHUOL010000018.1"/>
</dbReference>
<accession>A0ABW5Z932</accession>
<organism evidence="1 2">
    <name type="scientific">Flavobacterium ardleyense</name>
    <dbReference type="NCBI Taxonomy" id="2038737"/>
    <lineage>
        <taxon>Bacteria</taxon>
        <taxon>Pseudomonadati</taxon>
        <taxon>Bacteroidota</taxon>
        <taxon>Flavobacteriia</taxon>
        <taxon>Flavobacteriales</taxon>
        <taxon>Flavobacteriaceae</taxon>
        <taxon>Flavobacterium</taxon>
    </lineage>
</organism>
<comment type="caution">
    <text evidence="1">The sequence shown here is derived from an EMBL/GenBank/DDBJ whole genome shotgun (WGS) entry which is preliminary data.</text>
</comment>
<dbReference type="Proteomes" id="UP001597549">
    <property type="component" value="Unassembled WGS sequence"/>
</dbReference>
<gene>
    <name evidence="1" type="ORF">ACFSX9_10815</name>
</gene>
<evidence type="ECO:0000313" key="2">
    <source>
        <dbReference type="Proteomes" id="UP001597549"/>
    </source>
</evidence>
<keyword evidence="2" id="KW-1185">Reference proteome</keyword>
<proteinExistence type="predicted"/>
<reference evidence="2" key="1">
    <citation type="journal article" date="2019" name="Int. J. Syst. Evol. Microbiol.">
        <title>The Global Catalogue of Microorganisms (GCM) 10K type strain sequencing project: providing services to taxonomists for standard genome sequencing and annotation.</title>
        <authorList>
            <consortium name="The Broad Institute Genomics Platform"/>
            <consortium name="The Broad Institute Genome Sequencing Center for Infectious Disease"/>
            <person name="Wu L."/>
            <person name="Ma J."/>
        </authorList>
    </citation>
    <scope>NUCLEOTIDE SEQUENCE [LARGE SCALE GENOMIC DNA]</scope>
    <source>
        <strain evidence="2">KCTC 52644</strain>
    </source>
</reference>